<name>A0ABT6W747_9ACTN</name>
<dbReference type="EMBL" id="JAAGKO020000040">
    <property type="protein sequence ID" value="MDI5965807.1"/>
    <property type="molecule type" value="Genomic_DNA"/>
</dbReference>
<comment type="caution">
    <text evidence="1">The sequence shown here is derived from an EMBL/GenBank/DDBJ whole genome shotgun (WGS) entry which is preliminary data.</text>
</comment>
<protein>
    <recommendedName>
        <fullName evidence="3">DUF222 domain-containing protein</fullName>
    </recommendedName>
</protein>
<keyword evidence="2" id="KW-1185">Reference proteome</keyword>
<evidence type="ECO:0008006" key="3">
    <source>
        <dbReference type="Google" id="ProtNLM"/>
    </source>
</evidence>
<proteinExistence type="predicted"/>
<dbReference type="Proteomes" id="UP001156398">
    <property type="component" value="Unassembled WGS sequence"/>
</dbReference>
<dbReference type="RefSeq" id="WP_271322969.1">
    <property type="nucleotide sequence ID" value="NZ_JAAGKO020000040.1"/>
</dbReference>
<gene>
    <name evidence="1" type="ORF">POF43_024275</name>
</gene>
<evidence type="ECO:0000313" key="1">
    <source>
        <dbReference type="EMBL" id="MDI5965807.1"/>
    </source>
</evidence>
<evidence type="ECO:0000313" key="2">
    <source>
        <dbReference type="Proteomes" id="UP001156398"/>
    </source>
</evidence>
<organism evidence="1 2">
    <name type="scientific">Streptantibioticus silvisoli</name>
    <dbReference type="NCBI Taxonomy" id="2705255"/>
    <lineage>
        <taxon>Bacteria</taxon>
        <taxon>Bacillati</taxon>
        <taxon>Actinomycetota</taxon>
        <taxon>Actinomycetes</taxon>
        <taxon>Kitasatosporales</taxon>
        <taxon>Streptomycetaceae</taxon>
        <taxon>Streptantibioticus</taxon>
    </lineage>
</organism>
<accession>A0ABT6W747</accession>
<sequence>MTGPEHYLEAERLLCDATDNDGDITATSERITATLTAAQVHATLALAAATAGQLADRYVGDGDHINAWRTAANGDAK</sequence>
<reference evidence="1 2" key="1">
    <citation type="submission" date="2023-05" db="EMBL/GenBank/DDBJ databases">
        <title>Streptantibioticus silvisoli sp. nov., acidotolerant actinomycetes 1 from pine litter.</title>
        <authorList>
            <person name="Swiecimska M."/>
            <person name="Golinska P."/>
            <person name="Sangal V."/>
            <person name="Wachnowicz B."/>
            <person name="Goodfellow M."/>
        </authorList>
    </citation>
    <scope>NUCLEOTIDE SEQUENCE [LARGE SCALE GENOMIC DNA]</scope>
    <source>
        <strain evidence="1 2">SL54</strain>
    </source>
</reference>